<protein>
    <submittedName>
        <fullName evidence="1">Uncharacterized protein</fullName>
    </submittedName>
</protein>
<comment type="caution">
    <text evidence="1">The sequence shown here is derived from an EMBL/GenBank/DDBJ whole genome shotgun (WGS) entry which is preliminary data.</text>
</comment>
<evidence type="ECO:0000313" key="2">
    <source>
        <dbReference type="Proteomes" id="UP000756921"/>
    </source>
</evidence>
<proteinExistence type="predicted"/>
<dbReference type="Proteomes" id="UP000756921">
    <property type="component" value="Unassembled WGS sequence"/>
</dbReference>
<sequence length="223" mass="25530">MENYRLALSRATSLPLPTETPPLTIHSLHIIKHSPTTPWSATVPPLVTTVSDPKPEPPPVREAALVHLRRMKYTLCFASPNARTWKVADHTKTTTFRTSLRIRTLSASPTYADIDFGAPANAGIEMLLRQKLQRLQVPTNGGQDEDKWKGPWLLYCMLERYGLDFEFAVWTGEREKTALRNFFQNGLVMEEVLSRESDRGRERRRRDVEEAVGRLLQWRPAPL</sequence>
<evidence type="ECO:0000313" key="1">
    <source>
        <dbReference type="EMBL" id="KAF9735797.1"/>
    </source>
</evidence>
<dbReference type="AlphaFoldDB" id="A0A9P6GHG7"/>
<name>A0A9P6GHG7_9PLEO</name>
<accession>A0A9P6GHG7</accession>
<dbReference type="EMBL" id="WJXW01000005">
    <property type="protein sequence ID" value="KAF9735797.1"/>
    <property type="molecule type" value="Genomic_DNA"/>
</dbReference>
<gene>
    <name evidence="1" type="ORF">PMIN01_05712</name>
</gene>
<reference evidence="1" key="1">
    <citation type="journal article" date="2020" name="Mol. Plant Microbe Interact.">
        <title>Genome Sequence of the Biocontrol Agent Coniothyrium minitans strain Conio (IMI 134523).</title>
        <authorList>
            <person name="Patel D."/>
            <person name="Shittu T.A."/>
            <person name="Baroncelli R."/>
            <person name="Muthumeenakshi S."/>
            <person name="Osborne T.H."/>
            <person name="Janganan T.K."/>
            <person name="Sreenivasaprasad S."/>
        </authorList>
    </citation>
    <scope>NUCLEOTIDE SEQUENCE</scope>
    <source>
        <strain evidence="1">Conio</strain>
    </source>
</reference>
<keyword evidence="2" id="KW-1185">Reference proteome</keyword>
<organism evidence="1 2">
    <name type="scientific">Paraphaeosphaeria minitans</name>
    <dbReference type="NCBI Taxonomy" id="565426"/>
    <lineage>
        <taxon>Eukaryota</taxon>
        <taxon>Fungi</taxon>
        <taxon>Dikarya</taxon>
        <taxon>Ascomycota</taxon>
        <taxon>Pezizomycotina</taxon>
        <taxon>Dothideomycetes</taxon>
        <taxon>Pleosporomycetidae</taxon>
        <taxon>Pleosporales</taxon>
        <taxon>Massarineae</taxon>
        <taxon>Didymosphaeriaceae</taxon>
        <taxon>Paraphaeosphaeria</taxon>
    </lineage>
</organism>